<dbReference type="Proteomes" id="UP000276133">
    <property type="component" value="Unassembled WGS sequence"/>
</dbReference>
<gene>
    <name evidence="1" type="ORF">BpHYR1_017830</name>
</gene>
<sequence length="201" mass="23876">LNQENKKRLVDAIHKKYNISVSKDQILTLRPDRFECQIELYDDGHKLFFYGKAADMFTFHLRVTFPYSDNNLSTERKVLEKRLQKDGYDPDLEIKCEAFCQSKVFQENSLVLSAKNLNQLNLVDSIFGSKSKVFISMNQINRLSHEIYLRLNIFEEYRIFENKFEQSFIKEFLKQTSNFVNRLVLFETALDQLSLYNLETK</sequence>
<organism evidence="1 2">
    <name type="scientific">Brachionus plicatilis</name>
    <name type="common">Marine rotifer</name>
    <name type="synonym">Brachionus muelleri</name>
    <dbReference type="NCBI Taxonomy" id="10195"/>
    <lineage>
        <taxon>Eukaryota</taxon>
        <taxon>Metazoa</taxon>
        <taxon>Spiralia</taxon>
        <taxon>Gnathifera</taxon>
        <taxon>Rotifera</taxon>
        <taxon>Eurotatoria</taxon>
        <taxon>Monogononta</taxon>
        <taxon>Pseudotrocha</taxon>
        <taxon>Ploima</taxon>
        <taxon>Brachionidae</taxon>
        <taxon>Brachionus</taxon>
    </lineage>
</organism>
<comment type="caution">
    <text evidence="1">The sequence shown here is derived from an EMBL/GenBank/DDBJ whole genome shotgun (WGS) entry which is preliminary data.</text>
</comment>
<protein>
    <submittedName>
        <fullName evidence="1">Uncharacterized protein</fullName>
    </submittedName>
</protein>
<keyword evidence="2" id="KW-1185">Reference proteome</keyword>
<dbReference type="EMBL" id="REGN01012517">
    <property type="protein sequence ID" value="RMZ95203.1"/>
    <property type="molecule type" value="Genomic_DNA"/>
</dbReference>
<accession>A0A3M7P857</accession>
<name>A0A3M7P857_BRAPC</name>
<evidence type="ECO:0000313" key="1">
    <source>
        <dbReference type="EMBL" id="RMZ95203.1"/>
    </source>
</evidence>
<evidence type="ECO:0000313" key="2">
    <source>
        <dbReference type="Proteomes" id="UP000276133"/>
    </source>
</evidence>
<reference evidence="1 2" key="1">
    <citation type="journal article" date="2018" name="Sci. Rep.">
        <title>Genomic signatures of local adaptation to the degree of environmental predictability in rotifers.</title>
        <authorList>
            <person name="Franch-Gras L."/>
            <person name="Hahn C."/>
            <person name="Garcia-Roger E.M."/>
            <person name="Carmona M.J."/>
            <person name="Serra M."/>
            <person name="Gomez A."/>
        </authorList>
    </citation>
    <scope>NUCLEOTIDE SEQUENCE [LARGE SCALE GENOMIC DNA]</scope>
    <source>
        <strain evidence="1">HYR1</strain>
    </source>
</reference>
<feature type="non-terminal residue" evidence="1">
    <location>
        <position position="1"/>
    </location>
</feature>
<dbReference type="AlphaFoldDB" id="A0A3M7P857"/>
<proteinExistence type="predicted"/>